<organism evidence="1 2">
    <name type="scientific">Paenibacillus protaetiae</name>
    <dbReference type="NCBI Taxonomy" id="2509456"/>
    <lineage>
        <taxon>Bacteria</taxon>
        <taxon>Bacillati</taxon>
        <taxon>Bacillota</taxon>
        <taxon>Bacilli</taxon>
        <taxon>Bacillales</taxon>
        <taxon>Paenibacillaceae</taxon>
        <taxon>Paenibacillus</taxon>
    </lineage>
</organism>
<evidence type="ECO:0008006" key="3">
    <source>
        <dbReference type="Google" id="ProtNLM"/>
    </source>
</evidence>
<proteinExistence type="predicted"/>
<keyword evidence="2" id="KW-1185">Reference proteome</keyword>
<protein>
    <recommendedName>
        <fullName evidence="3">GIY-YIG nuclease family protein</fullName>
    </recommendedName>
</protein>
<accession>A0A4P6ETU1</accession>
<dbReference type="RefSeq" id="WP_129439848.1">
    <property type="nucleotide sequence ID" value="NZ_CP035492.1"/>
</dbReference>
<evidence type="ECO:0000313" key="1">
    <source>
        <dbReference type="EMBL" id="QAY66352.1"/>
    </source>
</evidence>
<dbReference type="AlphaFoldDB" id="A0A4P6ETU1"/>
<sequence>MKEQLLDLLKQVGVTLADHKLLVKHRGMPHEVPFKGDKLYVYTFKFDGQYLKIGKAGKKSKARLQHQHYSPTSSASNLALSLLQDENMKKYNITNENVGAWIRNNVERVDIEIDEDAGVFVQNFIEAALHCMFKPKYEGFESQR</sequence>
<dbReference type="OrthoDB" id="6057425at2"/>
<gene>
    <name evidence="1" type="ORF">ET464_07975</name>
</gene>
<reference evidence="1 2" key="1">
    <citation type="submission" date="2019-01" db="EMBL/GenBank/DDBJ databases">
        <title>Genome sequencing of strain FW100M-2.</title>
        <authorList>
            <person name="Heo J."/>
            <person name="Kim S.-J."/>
            <person name="Kim J.-S."/>
            <person name="Hong S.-B."/>
            <person name="Kwon S.-W."/>
        </authorList>
    </citation>
    <scope>NUCLEOTIDE SEQUENCE [LARGE SCALE GENOMIC DNA]</scope>
    <source>
        <strain evidence="1 2">FW100M-2</strain>
    </source>
</reference>
<evidence type="ECO:0000313" key="2">
    <source>
        <dbReference type="Proteomes" id="UP000293568"/>
    </source>
</evidence>
<dbReference type="KEGG" id="pprt:ET464_07975"/>
<dbReference type="Proteomes" id="UP000293568">
    <property type="component" value="Chromosome"/>
</dbReference>
<dbReference type="EMBL" id="CP035492">
    <property type="protein sequence ID" value="QAY66352.1"/>
    <property type="molecule type" value="Genomic_DNA"/>
</dbReference>
<name>A0A4P6ETU1_9BACL</name>